<dbReference type="AlphaFoldDB" id="A7AX37"/>
<organism evidence="2 3">
    <name type="scientific">Babesia bovis</name>
    <dbReference type="NCBI Taxonomy" id="5865"/>
    <lineage>
        <taxon>Eukaryota</taxon>
        <taxon>Sar</taxon>
        <taxon>Alveolata</taxon>
        <taxon>Apicomplexa</taxon>
        <taxon>Aconoidasida</taxon>
        <taxon>Piroplasmida</taxon>
        <taxon>Babesiidae</taxon>
        <taxon>Babesia</taxon>
    </lineage>
</organism>
<evidence type="ECO:0000313" key="2">
    <source>
        <dbReference type="EMBL" id="EDO05110.1"/>
    </source>
</evidence>
<proteinExistence type="predicted"/>
<dbReference type="Proteomes" id="UP000002173">
    <property type="component" value="Unassembled WGS sequence"/>
</dbReference>
<gene>
    <name evidence="2" type="ORF">BBOV_I000160</name>
</gene>
<dbReference type="eggNOG" id="ENOG502RSYN">
    <property type="taxonomic scope" value="Eukaryota"/>
</dbReference>
<comment type="caution">
    <text evidence="2">The sequence shown here is derived from an EMBL/GenBank/DDBJ whole genome shotgun (WGS) entry which is preliminary data.</text>
</comment>
<keyword evidence="3" id="KW-1185">Reference proteome</keyword>
<name>A7AX37_BABBO</name>
<dbReference type="EMBL" id="AAXT01000006">
    <property type="protein sequence ID" value="EDO05110.1"/>
    <property type="molecule type" value="Genomic_DNA"/>
</dbReference>
<dbReference type="KEGG" id="bbo:BBOV_I000160"/>
<accession>A7AX37</accession>
<dbReference type="OMA" id="CERIGFI"/>
<feature type="region of interest" description="Disordered" evidence="1">
    <location>
        <begin position="408"/>
        <end position="428"/>
    </location>
</feature>
<reference evidence="2 3" key="1">
    <citation type="journal article" date="2007" name="PLoS Pathog.">
        <title>Genome sequence of Babesia bovis and comparative analysis of apicomplexan hemoprotozoa.</title>
        <authorList>
            <person name="Brayton K.A."/>
            <person name="Lau A.O.T."/>
            <person name="Herndon D.R."/>
            <person name="Hannick L."/>
            <person name="Kappmeyer L.S."/>
            <person name="Berens S.J."/>
            <person name="Bidwell S.L."/>
            <person name="Brown W.C."/>
            <person name="Crabtree J."/>
            <person name="Fadrosh D."/>
            <person name="Feldblum T."/>
            <person name="Forberger H.A."/>
            <person name="Haas B.J."/>
            <person name="Howell J.M."/>
            <person name="Khouri H."/>
            <person name="Koo H."/>
            <person name="Mann D.J."/>
            <person name="Norimine J."/>
            <person name="Paulsen I.T."/>
            <person name="Radune D."/>
            <person name="Ren Q."/>
            <person name="Smith R.K. Jr."/>
            <person name="Suarez C.E."/>
            <person name="White O."/>
            <person name="Wortman J.R."/>
            <person name="Knowles D.P. Jr."/>
            <person name="McElwain T.F."/>
            <person name="Nene V.M."/>
        </authorList>
    </citation>
    <scope>NUCLEOTIDE SEQUENCE [LARGE SCALE GENOMIC DNA]</scope>
    <source>
        <strain evidence="2">T2Bo</strain>
    </source>
</reference>
<reference evidence="3" key="3">
    <citation type="journal article" date="2021" name="Int. J. Parasitol.">
        <title>Comparative analysis of gene expression between Babesia bovis blood stages and kinetes allowed by improved genome annotation.</title>
        <authorList>
            <person name="Ueti M.W."/>
            <person name="Johnson W.C."/>
            <person name="Kappmeyer L.S."/>
            <person name="Herndon D.R."/>
            <person name="Mousel M.R."/>
            <person name="Reif K.E."/>
            <person name="Taus N.S."/>
            <person name="Ifeonu O.O."/>
            <person name="Silva J.C."/>
            <person name="Suarez C.E."/>
            <person name="Brayton K.A."/>
        </authorList>
    </citation>
    <scope>NUCLEOTIDE SEQUENCE [LARGE SCALE GENOMIC DNA]</scope>
</reference>
<evidence type="ECO:0000313" key="3">
    <source>
        <dbReference type="Proteomes" id="UP000002173"/>
    </source>
</evidence>
<dbReference type="VEuPathDB" id="PiroplasmaDB:BBOV_I000160"/>
<dbReference type="RefSeq" id="XP_001608678.1">
    <property type="nucleotide sequence ID" value="XM_001608628.1"/>
</dbReference>
<reference evidence="3" key="2">
    <citation type="journal article" date="2020" name="Data Brief">
        <title>Transcriptome dataset of Babesia bovis life stages within vertebrate and invertebrate hosts.</title>
        <authorList>
            <person name="Ueti M.W."/>
            <person name="Johnson W.C."/>
            <person name="Kappmeyer L.S."/>
            <person name="Herndon D.R."/>
            <person name="Mousel M.R."/>
            <person name="Reif K.E."/>
            <person name="Taus N.S."/>
            <person name="Ifeonu O.O."/>
            <person name="Silva J.C."/>
            <person name="Suarez C.E."/>
            <person name="Brayton K.A."/>
        </authorList>
    </citation>
    <scope>NUCLEOTIDE SEQUENCE [LARGE SCALE GENOMIC DNA]</scope>
</reference>
<dbReference type="GeneID" id="5476881"/>
<protein>
    <submittedName>
        <fullName evidence="2">Uncharacterized protein</fullName>
    </submittedName>
</protein>
<feature type="compositionally biased region" description="Polar residues" evidence="1">
    <location>
        <begin position="411"/>
        <end position="428"/>
    </location>
</feature>
<dbReference type="InParanoid" id="A7AX37"/>
<sequence length="501" mass="57639">MRPGTLFQLLLTIGFTAELIFGLNPLRRQYYVHSKRVTPEYTADVMSNVKIAKDSIPRYSFKCSGVLSKADVCYIHNSNYLNYQTGVLRNTNFTLWSNAKNVDDVFRTLCDSLKSKKTTFNDLQSRLVDAGLTLDGCKTPEDVVLRVAKLEVLGKDCLDHEIRKSDPNFQSIFDDIMDSNRVDYNRLDDMKKQEYMDDVKNYLKSKNINYDQKASDEELLELKSECESLEMLDYQLPRTKRDNEMSQRIDSYRDEASSIFAIYRKINDDRMRHYFISQVKGELESHSTDFKDCKKNEDYINRLAYSRVFRREVKEPKTSRRAPEASIKDNWNAIPIDDFDSLKAMFSLDDGNDIFNFNDGLFSNDSDVSELFGDEESMSGGFSMLKDIAKMFGVDLGKDKKRKIIFENEDGPNNNQIANSSDDTSNSVEEVDPKMQHIFAKVSQSGDQILQQMLSKCAKDQNLCAALKTAFDNGYEAARAAYTDNKPALYILEKFHERGIF</sequence>
<evidence type="ECO:0000256" key="1">
    <source>
        <dbReference type="SAM" id="MobiDB-lite"/>
    </source>
</evidence>